<evidence type="ECO:0000313" key="7">
    <source>
        <dbReference type="Proteomes" id="UP000199608"/>
    </source>
</evidence>
<dbReference type="PROSITE" id="PS00688">
    <property type="entry name" value="SIGMA54_INTERACT_3"/>
    <property type="match status" value="1"/>
</dbReference>
<dbReference type="InterPro" id="IPR025944">
    <property type="entry name" value="Sigma_54_int_dom_CS"/>
</dbReference>
<protein>
    <submittedName>
        <fullName evidence="6">DNA-binding transcriptional response regulator, NtrC family, contains REC, AAA-type ATPase, and a Fis-type DNA-binding domains</fullName>
    </submittedName>
</protein>
<gene>
    <name evidence="6" type="ORF">SAMN04487931_102120</name>
</gene>
<keyword evidence="1" id="KW-0547">Nucleotide-binding</keyword>
<dbReference type="InterPro" id="IPR002197">
    <property type="entry name" value="HTH_Fis"/>
</dbReference>
<dbReference type="InterPro" id="IPR002078">
    <property type="entry name" value="Sigma_54_int"/>
</dbReference>
<dbReference type="InterPro" id="IPR025662">
    <property type="entry name" value="Sigma_54_int_dom_ATP-bd_1"/>
</dbReference>
<dbReference type="EMBL" id="FNLL01000002">
    <property type="protein sequence ID" value="SDT85957.1"/>
    <property type="molecule type" value="Genomic_DNA"/>
</dbReference>
<dbReference type="PRINTS" id="PR01590">
    <property type="entry name" value="HTHFIS"/>
</dbReference>
<evidence type="ECO:0000256" key="1">
    <source>
        <dbReference type="ARBA" id="ARBA00022741"/>
    </source>
</evidence>
<dbReference type="FunFam" id="3.40.50.300:FF:000006">
    <property type="entry name" value="DNA-binding transcriptional regulator NtrC"/>
    <property type="match status" value="1"/>
</dbReference>
<evidence type="ECO:0000313" key="6">
    <source>
        <dbReference type="EMBL" id="SDT85957.1"/>
    </source>
</evidence>
<dbReference type="Pfam" id="PF02954">
    <property type="entry name" value="HTH_8"/>
    <property type="match status" value="1"/>
</dbReference>
<dbReference type="Gene3D" id="1.10.8.60">
    <property type="match status" value="1"/>
</dbReference>
<dbReference type="SMART" id="SM00382">
    <property type="entry name" value="AAA"/>
    <property type="match status" value="1"/>
</dbReference>
<evidence type="ECO:0000256" key="3">
    <source>
        <dbReference type="ARBA" id="ARBA00023015"/>
    </source>
</evidence>
<dbReference type="Gene3D" id="1.10.10.60">
    <property type="entry name" value="Homeodomain-like"/>
    <property type="match status" value="1"/>
</dbReference>
<dbReference type="InterPro" id="IPR058031">
    <property type="entry name" value="AAA_lid_NorR"/>
</dbReference>
<sequence length="354" mass="39752">MIIVPMSGSKSMPENNLRREFEKKEFDRLGIAGVSKGLIKVLDTARKVSKSDSSVLITGESGTGKELIAKAIHKNSSRRDGPMVVINCGAIPGELLESELFGHEKGAFTGAHRSRVGRFEIADQGTIFLDEIGDMSPDLQVKLLRAIQERRFERVGGTATIQVDIRVISATHKDLPAAIADGFFREDLFYRLNVIPIQILPLRERKEDILSLADHFQNNLIKRVNGYQMKTFSQSAQQALLRYDWPGNIRELENLIERISVLVEAQNIELHDLPEYIANASSDNTSVPVESVLNNGIGFNEAVDQYQRSLILHALNETGWVKARAADLLKMNRTTLVERIKKMNIDQERVTPFF</sequence>
<dbReference type="GO" id="GO:0043565">
    <property type="term" value="F:sequence-specific DNA binding"/>
    <property type="evidence" value="ECO:0007669"/>
    <property type="project" value="InterPro"/>
</dbReference>
<dbReference type="PROSITE" id="PS00675">
    <property type="entry name" value="SIGMA54_INTERACT_1"/>
    <property type="match status" value="1"/>
</dbReference>
<name>A0A1H2DSX1_9BACT</name>
<dbReference type="GO" id="GO:0005524">
    <property type="term" value="F:ATP binding"/>
    <property type="evidence" value="ECO:0007669"/>
    <property type="project" value="UniProtKB-KW"/>
</dbReference>
<keyword evidence="4" id="KW-0804">Transcription</keyword>
<dbReference type="Proteomes" id="UP000199608">
    <property type="component" value="Unassembled WGS sequence"/>
</dbReference>
<proteinExistence type="predicted"/>
<dbReference type="InterPro" id="IPR003593">
    <property type="entry name" value="AAA+_ATPase"/>
</dbReference>
<dbReference type="CDD" id="cd00009">
    <property type="entry name" value="AAA"/>
    <property type="match status" value="1"/>
</dbReference>
<feature type="domain" description="Sigma-54 factor interaction" evidence="5">
    <location>
        <begin position="31"/>
        <end position="261"/>
    </location>
</feature>
<dbReference type="InterPro" id="IPR027417">
    <property type="entry name" value="P-loop_NTPase"/>
</dbReference>
<evidence type="ECO:0000259" key="5">
    <source>
        <dbReference type="PROSITE" id="PS50045"/>
    </source>
</evidence>
<evidence type="ECO:0000256" key="4">
    <source>
        <dbReference type="ARBA" id="ARBA00023163"/>
    </source>
</evidence>
<accession>A0A1H2DSX1</accession>
<dbReference type="Pfam" id="PF25601">
    <property type="entry name" value="AAA_lid_14"/>
    <property type="match status" value="1"/>
</dbReference>
<dbReference type="PROSITE" id="PS50045">
    <property type="entry name" value="SIGMA54_INTERACT_4"/>
    <property type="match status" value="1"/>
</dbReference>
<dbReference type="InterPro" id="IPR009057">
    <property type="entry name" value="Homeodomain-like_sf"/>
</dbReference>
<organism evidence="6 7">
    <name type="scientific">Desulfobacula phenolica</name>
    <dbReference type="NCBI Taxonomy" id="90732"/>
    <lineage>
        <taxon>Bacteria</taxon>
        <taxon>Pseudomonadati</taxon>
        <taxon>Thermodesulfobacteriota</taxon>
        <taxon>Desulfobacteria</taxon>
        <taxon>Desulfobacterales</taxon>
        <taxon>Desulfobacteraceae</taxon>
        <taxon>Desulfobacula</taxon>
    </lineage>
</organism>
<dbReference type="Pfam" id="PF00158">
    <property type="entry name" value="Sigma54_activat"/>
    <property type="match status" value="1"/>
</dbReference>
<keyword evidence="7" id="KW-1185">Reference proteome</keyword>
<dbReference type="PANTHER" id="PTHR32071">
    <property type="entry name" value="TRANSCRIPTIONAL REGULATORY PROTEIN"/>
    <property type="match status" value="1"/>
</dbReference>
<dbReference type="SUPFAM" id="SSF46689">
    <property type="entry name" value="Homeodomain-like"/>
    <property type="match status" value="1"/>
</dbReference>
<keyword evidence="6" id="KW-0238">DNA-binding</keyword>
<dbReference type="GO" id="GO:0006355">
    <property type="term" value="P:regulation of DNA-templated transcription"/>
    <property type="evidence" value="ECO:0007669"/>
    <property type="project" value="InterPro"/>
</dbReference>
<reference evidence="7" key="1">
    <citation type="submission" date="2016-10" db="EMBL/GenBank/DDBJ databases">
        <authorList>
            <person name="Varghese N."/>
            <person name="Submissions S."/>
        </authorList>
    </citation>
    <scope>NUCLEOTIDE SEQUENCE [LARGE SCALE GENOMIC DNA]</scope>
    <source>
        <strain evidence="7">DSM 3384</strain>
    </source>
</reference>
<dbReference type="PANTHER" id="PTHR32071:SF57">
    <property type="entry name" value="C4-DICARBOXYLATE TRANSPORT TRANSCRIPTIONAL REGULATORY PROTEIN DCTD"/>
    <property type="match status" value="1"/>
</dbReference>
<dbReference type="AlphaFoldDB" id="A0A1H2DSX1"/>
<keyword evidence="3" id="KW-0805">Transcription regulation</keyword>
<dbReference type="Gene3D" id="3.40.50.300">
    <property type="entry name" value="P-loop containing nucleotide triphosphate hydrolases"/>
    <property type="match status" value="1"/>
</dbReference>
<keyword evidence="2" id="KW-0067">ATP-binding</keyword>
<dbReference type="SUPFAM" id="SSF52540">
    <property type="entry name" value="P-loop containing nucleoside triphosphate hydrolases"/>
    <property type="match status" value="1"/>
</dbReference>
<evidence type="ECO:0000256" key="2">
    <source>
        <dbReference type="ARBA" id="ARBA00022840"/>
    </source>
</evidence>